<dbReference type="GO" id="GO:0016192">
    <property type="term" value="P:vesicle-mediated transport"/>
    <property type="evidence" value="ECO:0007669"/>
    <property type="project" value="InterPro"/>
</dbReference>
<dbReference type="SUPFAM" id="SSF47661">
    <property type="entry name" value="t-snare proteins"/>
    <property type="match status" value="1"/>
</dbReference>
<sequence length="316" mass="35646">MNLLKTVNKIKQLDEWKPPDLELKEESQSSDEEMQTQTQEQKKSLIEFVKRIDHFKKLIAKINHSVTELNSFRQQLSLEINQENSKTNEKRQEAYNIGMQSLDQARRILDELNDIIQVERQEELEDANQSGDQKFSQTFLQKQALLQSSQKTYLSATRKFSDASAAQKQALEAKIRRMCRYLSPDLTDDDIDLAVSQGENGLKSVMISTHQEAVQILKDAQVKHQQTVDFAKGTAELLELTMQFSALVEAQSEKLTSIENSVSLSRECVQTGVQNLIKANKLGKASKGCICCMIILGIAGFAVLLLVVLGIVKITK</sequence>
<name>V6LSZ8_9EUKA</name>
<dbReference type="Proteomes" id="UP000018208">
    <property type="component" value="Unassembled WGS sequence"/>
</dbReference>
<keyword evidence="3" id="KW-0812">Transmembrane</keyword>
<dbReference type="EMBL" id="KI546035">
    <property type="protein sequence ID" value="EST47772.1"/>
    <property type="molecule type" value="Genomic_DNA"/>
</dbReference>
<dbReference type="OrthoDB" id="10255013at2759"/>
<feature type="compositionally biased region" description="Basic and acidic residues" evidence="2">
    <location>
        <begin position="18"/>
        <end position="27"/>
    </location>
</feature>
<keyword evidence="3" id="KW-1133">Transmembrane helix</keyword>
<protein>
    <submittedName>
        <fullName evidence="5">Syntaxin 1A</fullName>
    </submittedName>
</protein>
<organism evidence="5">
    <name type="scientific">Spironucleus salmonicida</name>
    <dbReference type="NCBI Taxonomy" id="348837"/>
    <lineage>
        <taxon>Eukaryota</taxon>
        <taxon>Metamonada</taxon>
        <taxon>Diplomonadida</taxon>
        <taxon>Hexamitidae</taxon>
        <taxon>Hexamitinae</taxon>
        <taxon>Spironucleus</taxon>
    </lineage>
</organism>
<dbReference type="InterPro" id="IPR000727">
    <property type="entry name" value="T_SNARE_dom"/>
</dbReference>
<gene>
    <name evidence="5" type="ORF">SS50377_12171</name>
    <name evidence="6" type="ORF">SS50377_26361</name>
</gene>
<dbReference type="PROSITE" id="PS50192">
    <property type="entry name" value="T_SNARE"/>
    <property type="match status" value="1"/>
</dbReference>
<evidence type="ECO:0000256" key="3">
    <source>
        <dbReference type="SAM" id="Phobius"/>
    </source>
</evidence>
<evidence type="ECO:0000256" key="1">
    <source>
        <dbReference type="SAM" id="Coils"/>
    </source>
</evidence>
<feature type="coiled-coil region" evidence="1">
    <location>
        <begin position="73"/>
        <end position="122"/>
    </location>
</feature>
<reference evidence="6" key="2">
    <citation type="submission" date="2020-12" db="EMBL/GenBank/DDBJ databases">
        <title>New Spironucleus salmonicida genome in near-complete chromosomes.</title>
        <authorList>
            <person name="Xu F."/>
            <person name="Kurt Z."/>
            <person name="Jimenez-Gonzalez A."/>
            <person name="Astvaldsson A."/>
            <person name="Andersson J.O."/>
            <person name="Svard S.G."/>
        </authorList>
    </citation>
    <scope>NUCLEOTIDE SEQUENCE</scope>
    <source>
        <strain evidence="6">ATCC 50377</strain>
    </source>
</reference>
<keyword evidence="1" id="KW-0175">Coiled coil</keyword>
<evidence type="ECO:0000313" key="7">
    <source>
        <dbReference type="Proteomes" id="UP000018208"/>
    </source>
</evidence>
<dbReference type="Gene3D" id="1.20.58.70">
    <property type="match status" value="1"/>
</dbReference>
<evidence type="ECO:0000313" key="6">
    <source>
        <dbReference type="EMBL" id="KAH0572152.1"/>
    </source>
</evidence>
<reference evidence="5 6" key="1">
    <citation type="journal article" date="2014" name="PLoS Genet.">
        <title>The Genome of Spironucleus salmonicida Highlights a Fish Pathogen Adapted to Fluctuating Environments.</title>
        <authorList>
            <person name="Xu F."/>
            <person name="Jerlstrom-Hultqvist J."/>
            <person name="Einarsson E."/>
            <person name="Astvaldsson A."/>
            <person name="Svard S.G."/>
            <person name="Andersson J.O."/>
        </authorList>
    </citation>
    <scope>NUCLEOTIDE SEQUENCE</scope>
    <source>
        <strain evidence="6">ATCC 50377</strain>
    </source>
</reference>
<dbReference type="InterPro" id="IPR010989">
    <property type="entry name" value="SNARE"/>
</dbReference>
<dbReference type="GO" id="GO:0016020">
    <property type="term" value="C:membrane"/>
    <property type="evidence" value="ECO:0007669"/>
    <property type="project" value="InterPro"/>
</dbReference>
<proteinExistence type="predicted"/>
<dbReference type="AlphaFoldDB" id="V6LSZ8"/>
<dbReference type="VEuPathDB" id="GiardiaDB:SS50377_26361"/>
<dbReference type="EMBL" id="AUWU02000006">
    <property type="protein sequence ID" value="KAH0572152.1"/>
    <property type="molecule type" value="Genomic_DNA"/>
</dbReference>
<accession>V6LSZ8</accession>
<evidence type="ECO:0000313" key="5">
    <source>
        <dbReference type="EMBL" id="EST47772.1"/>
    </source>
</evidence>
<evidence type="ECO:0000259" key="4">
    <source>
        <dbReference type="PROSITE" id="PS50192"/>
    </source>
</evidence>
<feature type="region of interest" description="Disordered" evidence="2">
    <location>
        <begin position="18"/>
        <end position="39"/>
    </location>
</feature>
<keyword evidence="3" id="KW-0472">Membrane</keyword>
<feature type="domain" description="T-SNARE coiled-coil homology" evidence="4">
    <location>
        <begin position="217"/>
        <end position="279"/>
    </location>
</feature>
<evidence type="ECO:0000256" key="2">
    <source>
        <dbReference type="SAM" id="MobiDB-lite"/>
    </source>
</evidence>
<keyword evidence="7" id="KW-1185">Reference proteome</keyword>
<feature type="transmembrane region" description="Helical" evidence="3">
    <location>
        <begin position="293"/>
        <end position="312"/>
    </location>
</feature>